<name>A0A839A3H8_9LACT</name>
<dbReference type="Pfam" id="PF00543">
    <property type="entry name" value="P-II"/>
    <property type="match status" value="1"/>
</dbReference>
<dbReference type="Proteomes" id="UP000571018">
    <property type="component" value="Unassembled WGS sequence"/>
</dbReference>
<dbReference type="InterPro" id="IPR002187">
    <property type="entry name" value="N-reg_PII"/>
</dbReference>
<evidence type="ECO:0000313" key="1">
    <source>
        <dbReference type="EMBL" id="MBA5728557.1"/>
    </source>
</evidence>
<dbReference type="SUPFAM" id="SSF54913">
    <property type="entry name" value="GlnB-like"/>
    <property type="match status" value="1"/>
</dbReference>
<dbReference type="AlphaFoldDB" id="A0A839A3H8"/>
<accession>A0A839A3H8</accession>
<dbReference type="GO" id="GO:0030234">
    <property type="term" value="F:enzyme regulator activity"/>
    <property type="evidence" value="ECO:0007669"/>
    <property type="project" value="InterPro"/>
</dbReference>
<dbReference type="GO" id="GO:0006808">
    <property type="term" value="P:regulation of nitrogen utilization"/>
    <property type="evidence" value="ECO:0007669"/>
    <property type="project" value="InterPro"/>
</dbReference>
<sequence>MWYLIYAVVPSGDAGEVIRLAEQEGSQGGTVIHGKGIGRKPKRFLNFEVEPMREIIWIIVEKDKYKKISQIIFQDMDLDKEGNGILFVEPLSEVHGLVNQLPSE</sequence>
<reference evidence="1 2" key="1">
    <citation type="submission" date="2020-06" db="EMBL/GenBank/DDBJ databases">
        <title>Reclassification of Facklamia ignava, Facklamia soureckii and Facklami tabacinasalis as Falseniella iganva gen. nov., comb. nov., Hutsoniella ignava gen. nov., comb. nov., and Ruoffia tabacinasalis gen. nov., comb. nov and description of Ruoffia haltotolerans sp. nov., isolated from hypersaline Inland Sea of Qatar.</title>
        <authorList>
            <person name="Fotedar R."/>
            <person name="Sankaranarayanan K."/>
            <person name="Lawson P."/>
            <person name="Caldwell M."/>
            <person name="Zeyara A."/>
            <person name="Al Malki A."/>
            <person name="Ali M."/>
        </authorList>
    </citation>
    <scope>NUCLEOTIDE SEQUENCE [LARGE SCALE GENOMIC DNA]</scope>
    <source>
        <strain evidence="1 2">INB8</strain>
    </source>
</reference>
<dbReference type="Gene3D" id="3.30.70.120">
    <property type="match status" value="1"/>
</dbReference>
<dbReference type="InterPro" id="IPR011322">
    <property type="entry name" value="N-reg_PII-like_a/b"/>
</dbReference>
<gene>
    <name evidence="1" type="ORF">HW423_01990</name>
</gene>
<organism evidence="1 2">
    <name type="scientific">Ruoffia halotolerans</name>
    <dbReference type="NCBI Taxonomy" id="2748684"/>
    <lineage>
        <taxon>Bacteria</taxon>
        <taxon>Bacillati</taxon>
        <taxon>Bacillota</taxon>
        <taxon>Bacilli</taxon>
        <taxon>Lactobacillales</taxon>
        <taxon>Aerococcaceae</taxon>
        <taxon>Ruoffia</taxon>
    </lineage>
</organism>
<dbReference type="PROSITE" id="PS51343">
    <property type="entry name" value="PII_GLNB_DOM"/>
    <property type="match status" value="1"/>
</dbReference>
<protein>
    <recommendedName>
        <fullName evidence="3">Nitrogen regulatory protein P-II</fullName>
    </recommendedName>
</protein>
<dbReference type="EMBL" id="JACAOA010000003">
    <property type="protein sequence ID" value="MBA5728557.1"/>
    <property type="molecule type" value="Genomic_DNA"/>
</dbReference>
<comment type="caution">
    <text evidence="1">The sequence shown here is derived from an EMBL/GenBank/DDBJ whole genome shotgun (WGS) entry which is preliminary data.</text>
</comment>
<proteinExistence type="predicted"/>
<dbReference type="SMART" id="SM00938">
    <property type="entry name" value="P-II"/>
    <property type="match status" value="1"/>
</dbReference>
<evidence type="ECO:0000313" key="2">
    <source>
        <dbReference type="Proteomes" id="UP000571018"/>
    </source>
</evidence>
<dbReference type="InterPro" id="IPR015867">
    <property type="entry name" value="N-reg_PII/ATP_PRibTrfase_C"/>
</dbReference>
<dbReference type="RefSeq" id="WP_218930275.1">
    <property type="nucleotide sequence ID" value="NZ_JACAOA010000003.1"/>
</dbReference>
<evidence type="ECO:0008006" key="3">
    <source>
        <dbReference type="Google" id="ProtNLM"/>
    </source>
</evidence>
<keyword evidence="2" id="KW-1185">Reference proteome</keyword>